<dbReference type="RefSeq" id="WP_019467985.1">
    <property type="nucleotide sequence ID" value="NZ_BKAS01000025.1"/>
</dbReference>
<evidence type="ECO:0000313" key="1">
    <source>
        <dbReference type="EMBL" id="KKI65603.1"/>
    </source>
</evidence>
<protein>
    <submittedName>
        <fullName evidence="1">Uncharacterized protein</fullName>
    </submittedName>
</protein>
<accession>A0A0M2P6T8</accession>
<sequence>MKSAYDMEDKEVLDRLANMHINFSTDEAFKEYHNAMQIHDMNYLRYTLENALSACDTTRAI</sequence>
<dbReference type="GeneID" id="58097654"/>
<name>A0A0M2P6T8_STACC</name>
<dbReference type="AlphaFoldDB" id="A0A0M2P6T8"/>
<dbReference type="EMBL" id="LAKJ01000001">
    <property type="protein sequence ID" value="KKI65603.1"/>
    <property type="molecule type" value="Genomic_DNA"/>
</dbReference>
<comment type="caution">
    <text evidence="1">The sequence shown here is derived from an EMBL/GenBank/DDBJ whole genome shotgun (WGS) entry which is preliminary data.</text>
</comment>
<gene>
    <name evidence="1" type="ORF">UF66_0025</name>
</gene>
<dbReference type="Proteomes" id="UP000034455">
    <property type="component" value="Unassembled WGS sequence"/>
</dbReference>
<reference evidence="1 2" key="1">
    <citation type="submission" date="2015-03" db="EMBL/GenBank/DDBJ databases">
        <title>Genome Assembly of Staphylococcus cohnii subsp. cohnii strain G22B2.</title>
        <authorList>
            <person name="Nair G."/>
            <person name="Kaur G."/>
            <person name="Khatri I."/>
            <person name="Singh N.K."/>
            <person name="Sathyabama S."/>
            <person name="Maurya S.K."/>
            <person name="Subramanian S."/>
            <person name="Agrewala J.N."/>
            <person name="Mayilraj S."/>
        </authorList>
    </citation>
    <scope>NUCLEOTIDE SEQUENCE [LARGE SCALE GENOMIC DNA]</scope>
    <source>
        <strain evidence="1 2">G22B2</strain>
    </source>
</reference>
<proteinExistence type="predicted"/>
<evidence type="ECO:0000313" key="2">
    <source>
        <dbReference type="Proteomes" id="UP000034455"/>
    </source>
</evidence>
<dbReference type="PATRIC" id="fig|74704.6.peg.25"/>
<organism evidence="1 2">
    <name type="scientific">Staphylococcus cohnii subsp. cohnii</name>
    <dbReference type="NCBI Taxonomy" id="74704"/>
    <lineage>
        <taxon>Bacteria</taxon>
        <taxon>Bacillati</taxon>
        <taxon>Bacillota</taxon>
        <taxon>Bacilli</taxon>
        <taxon>Bacillales</taxon>
        <taxon>Staphylococcaceae</taxon>
        <taxon>Staphylococcus</taxon>
        <taxon>Staphylococcus cohnii species complex</taxon>
    </lineage>
</organism>